<accession>A0ABV7UPR5</accession>
<dbReference type="RefSeq" id="WP_386705847.1">
    <property type="nucleotide sequence ID" value="NZ_JBHRYF010000001.1"/>
</dbReference>
<evidence type="ECO:0008006" key="4">
    <source>
        <dbReference type="Google" id="ProtNLM"/>
    </source>
</evidence>
<feature type="signal peptide" evidence="1">
    <location>
        <begin position="1"/>
        <end position="25"/>
    </location>
</feature>
<gene>
    <name evidence="2" type="ORF">ACFOM9_02460</name>
</gene>
<protein>
    <recommendedName>
        <fullName evidence="4">Secreted protein</fullName>
    </recommendedName>
</protein>
<reference evidence="3" key="1">
    <citation type="journal article" date="2019" name="Int. J. Syst. Evol. Microbiol.">
        <title>The Global Catalogue of Microorganisms (GCM) 10K type strain sequencing project: providing services to taxonomists for standard genome sequencing and annotation.</title>
        <authorList>
            <consortium name="The Broad Institute Genomics Platform"/>
            <consortium name="The Broad Institute Genome Sequencing Center for Infectious Disease"/>
            <person name="Wu L."/>
            <person name="Ma J."/>
        </authorList>
    </citation>
    <scope>NUCLEOTIDE SEQUENCE [LARGE SCALE GENOMIC DNA]</scope>
    <source>
        <strain evidence="3">KCTC 42211</strain>
    </source>
</reference>
<feature type="chain" id="PRO_5046595092" description="Secreted protein" evidence="1">
    <location>
        <begin position="26"/>
        <end position="164"/>
    </location>
</feature>
<evidence type="ECO:0000313" key="2">
    <source>
        <dbReference type="EMBL" id="MFC3658941.1"/>
    </source>
</evidence>
<evidence type="ECO:0000313" key="3">
    <source>
        <dbReference type="Proteomes" id="UP001595724"/>
    </source>
</evidence>
<proteinExistence type="predicted"/>
<dbReference type="Proteomes" id="UP001595724">
    <property type="component" value="Unassembled WGS sequence"/>
</dbReference>
<sequence>MSRNAILFAALAASALLAQIAPAAAAPAHEADYVEVSAYLQADADFEAWYALRHNLKRNFDDICGDTFCEGDYSNIESLRYTCSVHRVTGRIGMCGWTFAASDEAIEPVHGRIVARTPGWFCRSPLVAGTTVESLLQALQGEAPLYAALPSTSMTLFDGLVDCL</sequence>
<evidence type="ECO:0000256" key="1">
    <source>
        <dbReference type="SAM" id="SignalP"/>
    </source>
</evidence>
<comment type="caution">
    <text evidence="2">The sequence shown here is derived from an EMBL/GenBank/DDBJ whole genome shotgun (WGS) entry which is preliminary data.</text>
</comment>
<keyword evidence="1" id="KW-0732">Signal</keyword>
<name>A0ABV7UPR5_9GAMM</name>
<dbReference type="EMBL" id="JBHRYF010000001">
    <property type="protein sequence ID" value="MFC3658941.1"/>
    <property type="molecule type" value="Genomic_DNA"/>
</dbReference>
<keyword evidence="3" id="KW-1185">Reference proteome</keyword>
<organism evidence="2 3">
    <name type="scientific">Luteimonas notoginsengisoli</name>
    <dbReference type="NCBI Taxonomy" id="1578200"/>
    <lineage>
        <taxon>Bacteria</taxon>
        <taxon>Pseudomonadati</taxon>
        <taxon>Pseudomonadota</taxon>
        <taxon>Gammaproteobacteria</taxon>
        <taxon>Lysobacterales</taxon>
        <taxon>Lysobacteraceae</taxon>
        <taxon>Luteimonas</taxon>
    </lineage>
</organism>